<dbReference type="AlphaFoldDB" id="A0A8J2Q2P3"/>
<keyword evidence="2" id="KW-1133">Transmembrane helix</keyword>
<keyword evidence="2" id="KW-0472">Membrane</keyword>
<sequence>MKDDSNYNYEDFASPDHDYILEPVEPFLDEPEVTTLPENPTNSSVVAHGDEELVASASAAIVFLLVFTCFLPFLFMLYYFYIKDGAPIKGNFRLWLLKSLGAADPCSEPQHRASLDSDESQPLIQPPERNEQIVKSLKGTPRDTKKFRENSRDIYIKMADYPVDVSIQERETSDNDSSSPDISDELHITSGAKPKPKSGKKIKPEKKAQAKPVYNRLYDANDSEESEEMFSKYGKNRDIHDFTDWRPKGGGRKKIERQTNKIPPASSEQNRRQGTHRESNKASLSKHPTGLPLQHLGTSDEDEEPNTGQNSRDSQNLSQQSSSRALFDIS</sequence>
<dbReference type="Proteomes" id="UP000708208">
    <property type="component" value="Unassembled WGS sequence"/>
</dbReference>
<feature type="region of interest" description="Disordered" evidence="1">
    <location>
        <begin position="169"/>
        <end position="224"/>
    </location>
</feature>
<feature type="compositionally biased region" description="Polar residues" evidence="1">
    <location>
        <begin position="306"/>
        <end position="324"/>
    </location>
</feature>
<feature type="region of interest" description="Disordered" evidence="1">
    <location>
        <begin position="107"/>
        <end position="144"/>
    </location>
</feature>
<evidence type="ECO:0000256" key="1">
    <source>
        <dbReference type="SAM" id="MobiDB-lite"/>
    </source>
</evidence>
<gene>
    <name evidence="3" type="ORF">AFUS01_LOCUS47409</name>
</gene>
<reference evidence="3" key="1">
    <citation type="submission" date="2021-06" db="EMBL/GenBank/DDBJ databases">
        <authorList>
            <person name="Hodson N. C."/>
            <person name="Mongue J. A."/>
            <person name="Jaron S. K."/>
        </authorList>
    </citation>
    <scope>NUCLEOTIDE SEQUENCE</scope>
</reference>
<organism evidence="3 4">
    <name type="scientific">Allacma fusca</name>
    <dbReference type="NCBI Taxonomy" id="39272"/>
    <lineage>
        <taxon>Eukaryota</taxon>
        <taxon>Metazoa</taxon>
        <taxon>Ecdysozoa</taxon>
        <taxon>Arthropoda</taxon>
        <taxon>Hexapoda</taxon>
        <taxon>Collembola</taxon>
        <taxon>Symphypleona</taxon>
        <taxon>Sminthuridae</taxon>
        <taxon>Allacma</taxon>
    </lineage>
</organism>
<evidence type="ECO:0000313" key="3">
    <source>
        <dbReference type="EMBL" id="CAG7838437.1"/>
    </source>
</evidence>
<feature type="region of interest" description="Disordered" evidence="1">
    <location>
        <begin position="239"/>
        <end position="330"/>
    </location>
</feature>
<keyword evidence="4" id="KW-1185">Reference proteome</keyword>
<dbReference type="EMBL" id="CAJVCH010571757">
    <property type="protein sequence ID" value="CAG7838437.1"/>
    <property type="molecule type" value="Genomic_DNA"/>
</dbReference>
<protein>
    <submittedName>
        <fullName evidence="3">Uncharacterized protein</fullName>
    </submittedName>
</protein>
<feature type="compositionally biased region" description="Basic and acidic residues" evidence="1">
    <location>
        <begin position="269"/>
        <end position="280"/>
    </location>
</feature>
<feature type="compositionally biased region" description="Basic residues" evidence="1">
    <location>
        <begin position="194"/>
        <end position="204"/>
    </location>
</feature>
<comment type="caution">
    <text evidence="3">The sequence shown here is derived from an EMBL/GenBank/DDBJ whole genome shotgun (WGS) entry which is preliminary data.</text>
</comment>
<feature type="transmembrane region" description="Helical" evidence="2">
    <location>
        <begin position="53"/>
        <end position="81"/>
    </location>
</feature>
<accession>A0A8J2Q2P3</accession>
<keyword evidence="2" id="KW-0812">Transmembrane</keyword>
<evidence type="ECO:0000313" key="4">
    <source>
        <dbReference type="Proteomes" id="UP000708208"/>
    </source>
</evidence>
<evidence type="ECO:0000256" key="2">
    <source>
        <dbReference type="SAM" id="Phobius"/>
    </source>
</evidence>
<proteinExistence type="predicted"/>
<name>A0A8J2Q2P3_9HEXA</name>